<name>A0ABT4YT18_9VIBR</name>
<feature type="transmembrane region" description="Helical" evidence="1">
    <location>
        <begin position="67"/>
        <end position="85"/>
    </location>
</feature>
<keyword evidence="1" id="KW-0472">Membrane</keyword>
<keyword evidence="1" id="KW-1133">Transmembrane helix</keyword>
<gene>
    <name evidence="2" type="ORF">PGX00_14035</name>
</gene>
<keyword evidence="1" id="KW-0812">Transmembrane</keyword>
<dbReference type="RefSeq" id="WP_272137476.1">
    <property type="nucleotide sequence ID" value="NZ_JAQLOI010000001.1"/>
</dbReference>
<keyword evidence="3" id="KW-1185">Reference proteome</keyword>
<feature type="transmembrane region" description="Helical" evidence="1">
    <location>
        <begin position="12"/>
        <end position="29"/>
    </location>
</feature>
<accession>A0ABT4YT18</accession>
<sequence>MKYLQYQWKSRLAVVLAVSVVISVGMVMLDMTDWATQINQQGYSHGEGDGPDVPSALMYILPFVKEIVLIGVPMSISLLLMRIFGRKKRSSKVRR</sequence>
<reference evidence="2 3" key="1">
    <citation type="submission" date="2023-01" db="EMBL/GenBank/DDBJ databases">
        <title>Vibrio sp. KJ40-1 sp.nov, isolated from marine algae.</title>
        <authorList>
            <person name="Butt M."/>
            <person name="Kim J.M.J."/>
            <person name="Jeon C.O.C."/>
        </authorList>
    </citation>
    <scope>NUCLEOTIDE SEQUENCE [LARGE SCALE GENOMIC DNA]</scope>
    <source>
        <strain evidence="2 3">KJ40-1</strain>
    </source>
</reference>
<organism evidence="2 3">
    <name type="scientific">Vibrio algarum</name>
    <dbReference type="NCBI Taxonomy" id="3020714"/>
    <lineage>
        <taxon>Bacteria</taxon>
        <taxon>Pseudomonadati</taxon>
        <taxon>Pseudomonadota</taxon>
        <taxon>Gammaproteobacteria</taxon>
        <taxon>Vibrionales</taxon>
        <taxon>Vibrionaceae</taxon>
        <taxon>Vibrio</taxon>
    </lineage>
</organism>
<dbReference type="Proteomes" id="UP001210678">
    <property type="component" value="Unassembled WGS sequence"/>
</dbReference>
<dbReference type="EMBL" id="JAQLOI010000001">
    <property type="protein sequence ID" value="MDB1124706.1"/>
    <property type="molecule type" value="Genomic_DNA"/>
</dbReference>
<evidence type="ECO:0000313" key="3">
    <source>
        <dbReference type="Proteomes" id="UP001210678"/>
    </source>
</evidence>
<comment type="caution">
    <text evidence="2">The sequence shown here is derived from an EMBL/GenBank/DDBJ whole genome shotgun (WGS) entry which is preliminary data.</text>
</comment>
<evidence type="ECO:0000313" key="2">
    <source>
        <dbReference type="EMBL" id="MDB1124706.1"/>
    </source>
</evidence>
<evidence type="ECO:0000256" key="1">
    <source>
        <dbReference type="SAM" id="Phobius"/>
    </source>
</evidence>
<protein>
    <submittedName>
        <fullName evidence="2">Uncharacterized protein</fullName>
    </submittedName>
</protein>
<proteinExistence type="predicted"/>